<keyword evidence="3" id="KW-1185">Reference proteome</keyword>
<dbReference type="Proteomes" id="UP001179952">
    <property type="component" value="Unassembled WGS sequence"/>
</dbReference>
<evidence type="ECO:0000259" key="1">
    <source>
        <dbReference type="Pfam" id="PF25243"/>
    </source>
</evidence>
<evidence type="ECO:0000313" key="2">
    <source>
        <dbReference type="EMBL" id="KAK1279073.1"/>
    </source>
</evidence>
<proteinExistence type="predicted"/>
<sequence length="208" mass="22718">MFLKVIKPTPSVYTVLNQHLQTPVQALEFGKRGEPAEVRLQIGFASPPSTPAVACRCSSAGLIRGDDRSPICGGGPTGATPRAIKSSDPKIERLRNLSVTTRATGESRRLIKHGEYLTVLHLISSARSSLLMRSTSMSVSESLHGLEVETAEEVQWKQRMTRNDVAAEELVGGEKTEVLTPTSAWRAVERLAKVGDEEEAKRETKKRA</sequence>
<dbReference type="Pfam" id="PF25243">
    <property type="entry name" value="WAV3_C"/>
    <property type="match status" value="1"/>
</dbReference>
<protein>
    <recommendedName>
        <fullName evidence="1">E3 ubiquitin-protein ligase WAV3-like C-terminal domain-containing protein</fullName>
    </recommendedName>
</protein>
<dbReference type="EMBL" id="JAUJYN010000002">
    <property type="protein sequence ID" value="KAK1279073.1"/>
    <property type="molecule type" value="Genomic_DNA"/>
</dbReference>
<name>A0AAV9BQD6_ACOGR</name>
<comment type="caution">
    <text evidence="2">The sequence shown here is derived from an EMBL/GenBank/DDBJ whole genome shotgun (WGS) entry which is preliminary data.</text>
</comment>
<organism evidence="2 3">
    <name type="scientific">Acorus gramineus</name>
    <name type="common">Dwarf sweet flag</name>
    <dbReference type="NCBI Taxonomy" id="55184"/>
    <lineage>
        <taxon>Eukaryota</taxon>
        <taxon>Viridiplantae</taxon>
        <taxon>Streptophyta</taxon>
        <taxon>Embryophyta</taxon>
        <taxon>Tracheophyta</taxon>
        <taxon>Spermatophyta</taxon>
        <taxon>Magnoliopsida</taxon>
        <taxon>Liliopsida</taxon>
        <taxon>Acoraceae</taxon>
        <taxon>Acorus</taxon>
    </lineage>
</organism>
<dbReference type="InterPro" id="IPR057427">
    <property type="entry name" value="WAV3_C"/>
</dbReference>
<feature type="domain" description="E3 ubiquitin-protein ligase WAV3-like C-terminal" evidence="1">
    <location>
        <begin position="89"/>
        <end position="160"/>
    </location>
</feature>
<dbReference type="AlphaFoldDB" id="A0AAV9BQD6"/>
<evidence type="ECO:0000313" key="3">
    <source>
        <dbReference type="Proteomes" id="UP001179952"/>
    </source>
</evidence>
<reference evidence="2" key="2">
    <citation type="submission" date="2023-06" db="EMBL/GenBank/DDBJ databases">
        <authorList>
            <person name="Ma L."/>
            <person name="Liu K.-W."/>
            <person name="Li Z."/>
            <person name="Hsiao Y.-Y."/>
            <person name="Qi Y."/>
            <person name="Fu T."/>
            <person name="Tang G."/>
            <person name="Zhang D."/>
            <person name="Sun W.-H."/>
            <person name="Liu D.-K."/>
            <person name="Li Y."/>
            <person name="Chen G.-Z."/>
            <person name="Liu X.-D."/>
            <person name="Liao X.-Y."/>
            <person name="Jiang Y.-T."/>
            <person name="Yu X."/>
            <person name="Hao Y."/>
            <person name="Huang J."/>
            <person name="Zhao X.-W."/>
            <person name="Ke S."/>
            <person name="Chen Y.-Y."/>
            <person name="Wu W.-L."/>
            <person name="Hsu J.-L."/>
            <person name="Lin Y.-F."/>
            <person name="Huang M.-D."/>
            <person name="Li C.-Y."/>
            <person name="Huang L."/>
            <person name="Wang Z.-W."/>
            <person name="Zhao X."/>
            <person name="Zhong W.-Y."/>
            <person name="Peng D.-H."/>
            <person name="Ahmad S."/>
            <person name="Lan S."/>
            <person name="Zhang J.-S."/>
            <person name="Tsai W.-C."/>
            <person name="Van De Peer Y."/>
            <person name="Liu Z.-J."/>
        </authorList>
    </citation>
    <scope>NUCLEOTIDE SEQUENCE</scope>
    <source>
        <strain evidence="2">SCP</strain>
        <tissue evidence="2">Leaves</tissue>
    </source>
</reference>
<accession>A0AAV9BQD6</accession>
<gene>
    <name evidence="2" type="ORF">QJS04_geneDACA022726</name>
</gene>
<reference evidence="2" key="1">
    <citation type="journal article" date="2023" name="Nat. Commun.">
        <title>Diploid and tetraploid genomes of Acorus and the evolution of monocots.</title>
        <authorList>
            <person name="Ma L."/>
            <person name="Liu K.W."/>
            <person name="Li Z."/>
            <person name="Hsiao Y.Y."/>
            <person name="Qi Y."/>
            <person name="Fu T."/>
            <person name="Tang G.D."/>
            <person name="Zhang D."/>
            <person name="Sun W.H."/>
            <person name="Liu D.K."/>
            <person name="Li Y."/>
            <person name="Chen G.Z."/>
            <person name="Liu X.D."/>
            <person name="Liao X.Y."/>
            <person name="Jiang Y.T."/>
            <person name="Yu X."/>
            <person name="Hao Y."/>
            <person name="Huang J."/>
            <person name="Zhao X.W."/>
            <person name="Ke S."/>
            <person name="Chen Y.Y."/>
            <person name="Wu W.L."/>
            <person name="Hsu J.L."/>
            <person name="Lin Y.F."/>
            <person name="Huang M.D."/>
            <person name="Li C.Y."/>
            <person name="Huang L."/>
            <person name="Wang Z.W."/>
            <person name="Zhao X."/>
            <person name="Zhong W.Y."/>
            <person name="Peng D.H."/>
            <person name="Ahmad S."/>
            <person name="Lan S."/>
            <person name="Zhang J.S."/>
            <person name="Tsai W.C."/>
            <person name="Van de Peer Y."/>
            <person name="Liu Z.J."/>
        </authorList>
    </citation>
    <scope>NUCLEOTIDE SEQUENCE</scope>
    <source>
        <strain evidence="2">SCP</strain>
    </source>
</reference>